<dbReference type="GO" id="GO:0045087">
    <property type="term" value="P:innate immune response"/>
    <property type="evidence" value="ECO:0007669"/>
    <property type="project" value="TreeGrafter"/>
</dbReference>
<feature type="compositionally biased region" description="Polar residues" evidence="2">
    <location>
        <begin position="355"/>
        <end position="365"/>
    </location>
</feature>
<dbReference type="SUPFAM" id="SSF56112">
    <property type="entry name" value="Protein kinase-like (PK-like)"/>
    <property type="match status" value="1"/>
</dbReference>
<feature type="binding site" evidence="1">
    <location>
        <position position="446"/>
    </location>
    <ligand>
        <name>ATP</name>
        <dbReference type="ChEBI" id="CHEBI:30616"/>
    </ligand>
</feature>
<gene>
    <name evidence="4" type="ORF">CAEBREN_31559</name>
</gene>
<name>G0P7V4_CAEBE</name>
<dbReference type="PANTHER" id="PTHR23015:SF4">
    <property type="entry name" value="DUF38 DOMAIN-CONTAINING PROTEIN-RELATED"/>
    <property type="match status" value="1"/>
</dbReference>
<keyword evidence="5" id="KW-1185">Reference proteome</keyword>
<feature type="region of interest" description="Disordered" evidence="2">
    <location>
        <begin position="474"/>
        <end position="504"/>
    </location>
</feature>
<dbReference type="AlphaFoldDB" id="G0P7V4"/>
<keyword evidence="1" id="KW-0067">ATP-binding</keyword>
<dbReference type="Pfam" id="PF01827">
    <property type="entry name" value="FTH"/>
    <property type="match status" value="1"/>
</dbReference>
<dbReference type="PROSITE" id="PS00107">
    <property type="entry name" value="PROTEIN_KINASE_ATP"/>
    <property type="match status" value="1"/>
</dbReference>
<dbReference type="InParanoid" id="G0P7V4"/>
<feature type="region of interest" description="Disordered" evidence="2">
    <location>
        <begin position="355"/>
        <end position="382"/>
    </location>
</feature>
<dbReference type="Gene3D" id="3.30.200.20">
    <property type="entry name" value="Phosphorylase Kinase, domain 1"/>
    <property type="match status" value="1"/>
</dbReference>
<dbReference type="GO" id="GO:0004672">
    <property type="term" value="F:protein kinase activity"/>
    <property type="evidence" value="ECO:0007669"/>
    <property type="project" value="InterPro"/>
</dbReference>
<dbReference type="PANTHER" id="PTHR23015">
    <property type="entry name" value="UNCHARACTERIZED C.ELEGANS PROTEIN"/>
    <property type="match status" value="1"/>
</dbReference>
<dbReference type="eggNOG" id="ENOG502TI7P">
    <property type="taxonomic scope" value="Eukaryota"/>
</dbReference>
<organism evidence="5">
    <name type="scientific">Caenorhabditis brenneri</name>
    <name type="common">Nematode worm</name>
    <dbReference type="NCBI Taxonomy" id="135651"/>
    <lineage>
        <taxon>Eukaryota</taxon>
        <taxon>Metazoa</taxon>
        <taxon>Ecdysozoa</taxon>
        <taxon>Nematoda</taxon>
        <taxon>Chromadorea</taxon>
        <taxon>Rhabditida</taxon>
        <taxon>Rhabditina</taxon>
        <taxon>Rhabditomorpha</taxon>
        <taxon>Rhabditoidea</taxon>
        <taxon>Rhabditidae</taxon>
        <taxon>Peloderinae</taxon>
        <taxon>Caenorhabditis</taxon>
    </lineage>
</organism>
<feature type="domain" description="Protein kinase" evidence="3">
    <location>
        <begin position="417"/>
        <end position="504"/>
    </location>
</feature>
<dbReference type="InterPro" id="IPR040161">
    <property type="entry name" value="FB224"/>
</dbReference>
<dbReference type="InterPro" id="IPR000719">
    <property type="entry name" value="Prot_kinase_dom"/>
</dbReference>
<reference evidence="5" key="1">
    <citation type="submission" date="2011-07" db="EMBL/GenBank/DDBJ databases">
        <authorList>
            <consortium name="Caenorhabditis brenneri Sequencing and Analysis Consortium"/>
            <person name="Wilson R.K."/>
        </authorList>
    </citation>
    <scope>NUCLEOTIDE SEQUENCE [LARGE SCALE GENOMIC DNA]</scope>
    <source>
        <strain evidence="5">PB2801</strain>
    </source>
</reference>
<dbReference type="EMBL" id="GL380121">
    <property type="protein sequence ID" value="EGT47343.1"/>
    <property type="molecule type" value="Genomic_DNA"/>
</dbReference>
<dbReference type="GO" id="GO:0005524">
    <property type="term" value="F:ATP binding"/>
    <property type="evidence" value="ECO:0007669"/>
    <property type="project" value="UniProtKB-UniRule"/>
</dbReference>
<dbReference type="OrthoDB" id="5909368at2759"/>
<evidence type="ECO:0000259" key="3">
    <source>
        <dbReference type="PROSITE" id="PS50011"/>
    </source>
</evidence>
<keyword evidence="1" id="KW-0547">Nucleotide-binding</keyword>
<dbReference type="PROSITE" id="PS50011">
    <property type="entry name" value="PROTEIN_KINASE_DOM"/>
    <property type="match status" value="1"/>
</dbReference>
<evidence type="ECO:0000256" key="1">
    <source>
        <dbReference type="PROSITE-ProRule" id="PRU10141"/>
    </source>
</evidence>
<evidence type="ECO:0000313" key="4">
    <source>
        <dbReference type="EMBL" id="EGT47343.1"/>
    </source>
</evidence>
<evidence type="ECO:0000313" key="5">
    <source>
        <dbReference type="Proteomes" id="UP000008068"/>
    </source>
</evidence>
<dbReference type="HOGENOM" id="CLU_541033_0_0_1"/>
<evidence type="ECO:0000256" key="2">
    <source>
        <dbReference type="SAM" id="MobiDB-lite"/>
    </source>
</evidence>
<dbReference type="InterPro" id="IPR011009">
    <property type="entry name" value="Kinase-like_dom_sf"/>
</dbReference>
<accession>G0P7V4</accession>
<dbReference type="InterPro" id="IPR017441">
    <property type="entry name" value="Protein_kinase_ATP_BS"/>
</dbReference>
<protein>
    <recommendedName>
        <fullName evidence="3">Protein kinase domain-containing protein</fullName>
    </recommendedName>
</protein>
<dbReference type="Proteomes" id="UP000008068">
    <property type="component" value="Unassembled WGS sequence"/>
</dbReference>
<dbReference type="InterPro" id="IPR002900">
    <property type="entry name" value="DUF38/FTH_CAE_spp"/>
</dbReference>
<sequence>MLSTSILKNIEFHFESIDNGNFDGLFGEPVVGNNQTENLKRILETQDLRLTTYQTDDRLKIVRSSLPSAIPAHQNAHEPQSPLSKCFTNPIISKNLLKHTDGIDIQCLRKVSKTIRKAIKIQTPDPKIQEVHVESNGYGQISVTYNTKSITYEDEKEDCIVGNQYLPNENYILLFLADFQSILKYQRGNLHFFELKFRDDVQFLSGFCDYLKAEKLNLKIEKFKMELLRQTDAMTILPRIDHKSLRSIELGCPSVRNVQTLLDIDQIVQLEQWKAAQEIIISSFVISTSVRQVLTDNLVNADMCFEMVSMQDLHYLKEVCSLCILWSHLFPSTINTMPPGGALTTTNQQNITLAGATPQKSAQKPRQSRKRPHPSTEKKSKRVDLVINRSVTPIPAGIFGRDGYCRVRNGQILQGRYKIEELLGSGAFSSVHKAEDQTTKNTVAVKIIRSEKRYNDSSDKEIGFMKRVGQAAEDQAQTLPLAPTTSSGYSTTSKLKDQMESTQF</sequence>
<proteinExistence type="predicted"/>
<feature type="compositionally biased region" description="Polar residues" evidence="2">
    <location>
        <begin position="475"/>
        <end position="493"/>
    </location>
</feature>
<feature type="compositionally biased region" description="Basic and acidic residues" evidence="2">
    <location>
        <begin position="494"/>
        <end position="504"/>
    </location>
</feature>